<feature type="chain" id="PRO_5045131496" evidence="1">
    <location>
        <begin position="23"/>
        <end position="157"/>
    </location>
</feature>
<evidence type="ECO:0000313" key="2">
    <source>
        <dbReference type="EMBL" id="MCU9847375.1"/>
    </source>
</evidence>
<dbReference type="Proteomes" id="UP001209535">
    <property type="component" value="Unassembled WGS sequence"/>
</dbReference>
<keyword evidence="1" id="KW-0732">Signal</keyword>
<proteinExistence type="predicted"/>
<keyword evidence="3" id="KW-1185">Reference proteome</keyword>
<protein>
    <submittedName>
        <fullName evidence="2">Uncharacterized protein</fullName>
    </submittedName>
</protein>
<reference evidence="2 3" key="1">
    <citation type="submission" date="2022-10" db="EMBL/GenBank/DDBJ databases">
        <title>Defluviimonas sp. nov., isolated from ocean surface sediments.</title>
        <authorList>
            <person name="He W."/>
            <person name="Wang L."/>
            <person name="Zhang D.-F."/>
        </authorList>
    </citation>
    <scope>NUCLEOTIDE SEQUENCE [LARGE SCALE GENOMIC DNA]</scope>
    <source>
        <strain evidence="2 3">WL0024</strain>
    </source>
</reference>
<accession>A0ABT2X6E4</accession>
<name>A0ABT2X6E4_9RHOB</name>
<evidence type="ECO:0000256" key="1">
    <source>
        <dbReference type="SAM" id="SignalP"/>
    </source>
</evidence>
<comment type="caution">
    <text evidence="2">The sequence shown here is derived from an EMBL/GenBank/DDBJ whole genome shotgun (WGS) entry which is preliminary data.</text>
</comment>
<dbReference type="EMBL" id="JAOVQO010000004">
    <property type="protein sequence ID" value="MCU9847375.1"/>
    <property type="molecule type" value="Genomic_DNA"/>
</dbReference>
<dbReference type="RefSeq" id="WP_263333870.1">
    <property type="nucleotide sequence ID" value="NZ_JAOVQO010000004.1"/>
</dbReference>
<feature type="signal peptide" evidence="1">
    <location>
        <begin position="1"/>
        <end position="22"/>
    </location>
</feature>
<organism evidence="2 3">
    <name type="scientific">Albidovulum salinarum</name>
    <dbReference type="NCBI Taxonomy" id="2984153"/>
    <lineage>
        <taxon>Bacteria</taxon>
        <taxon>Pseudomonadati</taxon>
        <taxon>Pseudomonadota</taxon>
        <taxon>Alphaproteobacteria</taxon>
        <taxon>Rhodobacterales</taxon>
        <taxon>Paracoccaceae</taxon>
        <taxon>Albidovulum</taxon>
    </lineage>
</organism>
<evidence type="ECO:0000313" key="3">
    <source>
        <dbReference type="Proteomes" id="UP001209535"/>
    </source>
</evidence>
<gene>
    <name evidence="2" type="ORF">OEZ60_05095</name>
</gene>
<sequence length="157" mass="16544">MRSFSAPAACLAALVSALPATAQDLADLPPEFRDRIEAARADCAGFDNGVLSVDWGAVSRPDLDGDFKPDWALDEYLLSCSTAASLFCGTGGCTTTFKVGDSVMTLLNKGWDLALMNTGPVLLAQIHGSECGGTNLNRCVVALTWDEGRWNRVGGAE</sequence>